<protein>
    <submittedName>
        <fullName evidence="1">Uncharacterized protein</fullName>
    </submittedName>
</protein>
<accession>A0A699ZEB6</accession>
<reference evidence="1 2" key="1">
    <citation type="submission" date="2020-02" db="EMBL/GenBank/DDBJ databases">
        <title>Draft genome sequence of Haematococcus lacustris strain NIES-144.</title>
        <authorList>
            <person name="Morimoto D."/>
            <person name="Nakagawa S."/>
            <person name="Yoshida T."/>
            <person name="Sawayama S."/>
        </authorList>
    </citation>
    <scope>NUCLEOTIDE SEQUENCE [LARGE SCALE GENOMIC DNA]</scope>
    <source>
        <strain evidence="1 2">NIES-144</strain>
    </source>
</reference>
<feature type="non-terminal residue" evidence="1">
    <location>
        <position position="1"/>
    </location>
</feature>
<keyword evidence="2" id="KW-1185">Reference proteome</keyword>
<dbReference type="AlphaFoldDB" id="A0A699ZEB6"/>
<dbReference type="EMBL" id="BLLF01001595">
    <property type="protein sequence ID" value="GFH20205.1"/>
    <property type="molecule type" value="Genomic_DNA"/>
</dbReference>
<sequence length="27" mass="2867">MTRPVALSGWPDVLTVVDWQGEPGQAG</sequence>
<organism evidence="1 2">
    <name type="scientific">Haematococcus lacustris</name>
    <name type="common">Green alga</name>
    <name type="synonym">Haematococcus pluvialis</name>
    <dbReference type="NCBI Taxonomy" id="44745"/>
    <lineage>
        <taxon>Eukaryota</taxon>
        <taxon>Viridiplantae</taxon>
        <taxon>Chlorophyta</taxon>
        <taxon>core chlorophytes</taxon>
        <taxon>Chlorophyceae</taxon>
        <taxon>CS clade</taxon>
        <taxon>Chlamydomonadales</taxon>
        <taxon>Haematococcaceae</taxon>
        <taxon>Haematococcus</taxon>
    </lineage>
</organism>
<proteinExistence type="predicted"/>
<evidence type="ECO:0000313" key="1">
    <source>
        <dbReference type="EMBL" id="GFH20205.1"/>
    </source>
</evidence>
<dbReference type="Proteomes" id="UP000485058">
    <property type="component" value="Unassembled WGS sequence"/>
</dbReference>
<name>A0A699ZEB6_HAELA</name>
<comment type="caution">
    <text evidence="1">The sequence shown here is derived from an EMBL/GenBank/DDBJ whole genome shotgun (WGS) entry which is preliminary data.</text>
</comment>
<gene>
    <name evidence="1" type="ORF">HaLaN_17288</name>
</gene>
<evidence type="ECO:0000313" key="2">
    <source>
        <dbReference type="Proteomes" id="UP000485058"/>
    </source>
</evidence>